<proteinExistence type="inferred from homology"/>
<protein>
    <submittedName>
        <fullName evidence="5">Uncharacterized protein</fullName>
    </submittedName>
</protein>
<evidence type="ECO:0000256" key="1">
    <source>
        <dbReference type="ARBA" id="ARBA00010319"/>
    </source>
</evidence>
<dbReference type="InterPro" id="IPR039199">
    <property type="entry name" value="FAM91"/>
</dbReference>
<sequence length="226" mass="25888">MNRIQGDYMESLMYKIIVAIDENTSLSDLSALLDADLAIVKQAISIFCRLGLIYKKNPFFDKEKLHATWLEHVNAKESQNRNSNEKKDTEINPLSQQPETAEVTPFRISVEGDQGDKSSKRIAFIYDSTLTAILMLGNLSQELKTYAMTMFEMGKLTHEMMDDFMEKISQIAVQSEGEAKHYYTAVMNLLKTLKFLKKRTPAIDEWYDEKTLQSQNSIAVGCHFSY</sequence>
<evidence type="ECO:0000313" key="5">
    <source>
        <dbReference type="EMBL" id="KII61554.1"/>
    </source>
</evidence>
<dbReference type="OrthoDB" id="5949424at2759"/>
<accession>A0A0C2MB50</accession>
<gene>
    <name evidence="5" type="ORF">RF11_07132</name>
</gene>
<dbReference type="EMBL" id="JWZT01005330">
    <property type="protein sequence ID" value="KII61554.1"/>
    <property type="molecule type" value="Genomic_DNA"/>
</dbReference>
<feature type="domain" description="FAM91 C-terminal" evidence="4">
    <location>
        <begin position="119"/>
        <end position="210"/>
    </location>
</feature>
<reference evidence="5 6" key="1">
    <citation type="journal article" date="2014" name="Genome Biol. Evol.">
        <title>The genome of the myxosporean Thelohanellus kitauei shows adaptations to nutrient acquisition within its fish host.</title>
        <authorList>
            <person name="Yang Y."/>
            <person name="Xiong J."/>
            <person name="Zhou Z."/>
            <person name="Huo F."/>
            <person name="Miao W."/>
            <person name="Ran C."/>
            <person name="Liu Y."/>
            <person name="Zhang J."/>
            <person name="Feng J."/>
            <person name="Wang M."/>
            <person name="Wang M."/>
            <person name="Wang L."/>
            <person name="Yao B."/>
        </authorList>
    </citation>
    <scope>NUCLEOTIDE SEQUENCE [LARGE SCALE GENOMIC DNA]</scope>
    <source>
        <strain evidence="5">Wuqing</strain>
    </source>
</reference>
<dbReference type="Pfam" id="PF14647">
    <property type="entry name" value="FAM91_N"/>
    <property type="match status" value="1"/>
</dbReference>
<dbReference type="Pfam" id="PF14648">
    <property type="entry name" value="FAM91_C"/>
    <property type="match status" value="1"/>
</dbReference>
<keyword evidence="6" id="KW-1185">Reference proteome</keyword>
<dbReference type="PANTHER" id="PTHR28441:SF2">
    <property type="entry name" value="PROTEIN FAM91A1"/>
    <property type="match status" value="1"/>
</dbReference>
<dbReference type="OMA" id="LTHEMMD"/>
<comment type="similarity">
    <text evidence="1">Belongs to the FAM91 family.</text>
</comment>
<name>A0A0C2MB50_THEKT</name>
<dbReference type="AlphaFoldDB" id="A0A0C2MB50"/>
<dbReference type="InterPro" id="IPR028091">
    <property type="entry name" value="FAM91_N_dom"/>
</dbReference>
<feature type="region of interest" description="Disordered" evidence="2">
    <location>
        <begin position="76"/>
        <end position="114"/>
    </location>
</feature>
<organism evidence="5 6">
    <name type="scientific">Thelohanellus kitauei</name>
    <name type="common">Myxosporean</name>
    <dbReference type="NCBI Taxonomy" id="669202"/>
    <lineage>
        <taxon>Eukaryota</taxon>
        <taxon>Metazoa</taxon>
        <taxon>Cnidaria</taxon>
        <taxon>Myxozoa</taxon>
        <taxon>Myxosporea</taxon>
        <taxon>Bivalvulida</taxon>
        <taxon>Platysporina</taxon>
        <taxon>Myxobolidae</taxon>
        <taxon>Thelohanellus</taxon>
    </lineage>
</organism>
<dbReference type="PANTHER" id="PTHR28441">
    <property type="entry name" value="PROTEIN FAM91A1"/>
    <property type="match status" value="1"/>
</dbReference>
<evidence type="ECO:0000259" key="3">
    <source>
        <dbReference type="Pfam" id="PF14647"/>
    </source>
</evidence>
<feature type="domain" description="FAM91 N-terminal" evidence="3">
    <location>
        <begin position="1"/>
        <end position="69"/>
    </location>
</feature>
<dbReference type="Proteomes" id="UP000031668">
    <property type="component" value="Unassembled WGS sequence"/>
</dbReference>
<comment type="caution">
    <text evidence="5">The sequence shown here is derived from an EMBL/GenBank/DDBJ whole genome shotgun (WGS) entry which is preliminary data.</text>
</comment>
<feature type="compositionally biased region" description="Basic and acidic residues" evidence="2">
    <location>
        <begin position="76"/>
        <end position="90"/>
    </location>
</feature>
<evidence type="ECO:0000256" key="2">
    <source>
        <dbReference type="SAM" id="MobiDB-lite"/>
    </source>
</evidence>
<evidence type="ECO:0000259" key="4">
    <source>
        <dbReference type="Pfam" id="PF14648"/>
    </source>
</evidence>
<evidence type="ECO:0000313" key="6">
    <source>
        <dbReference type="Proteomes" id="UP000031668"/>
    </source>
</evidence>
<dbReference type="InterPro" id="IPR028097">
    <property type="entry name" value="FAM91_C_dom"/>
</dbReference>